<feature type="region of interest" description="Disordered" evidence="1">
    <location>
        <begin position="1"/>
        <end position="123"/>
    </location>
</feature>
<dbReference type="Proteomes" id="UP000596742">
    <property type="component" value="Unassembled WGS sequence"/>
</dbReference>
<gene>
    <name evidence="2" type="ORF">MGAL_10B086030</name>
</gene>
<keyword evidence="3" id="KW-1185">Reference proteome</keyword>
<organism evidence="2 3">
    <name type="scientific">Mytilus galloprovincialis</name>
    <name type="common">Mediterranean mussel</name>
    <dbReference type="NCBI Taxonomy" id="29158"/>
    <lineage>
        <taxon>Eukaryota</taxon>
        <taxon>Metazoa</taxon>
        <taxon>Spiralia</taxon>
        <taxon>Lophotrochozoa</taxon>
        <taxon>Mollusca</taxon>
        <taxon>Bivalvia</taxon>
        <taxon>Autobranchia</taxon>
        <taxon>Pteriomorphia</taxon>
        <taxon>Mytilida</taxon>
        <taxon>Mytiloidea</taxon>
        <taxon>Mytilidae</taxon>
        <taxon>Mytilinae</taxon>
        <taxon>Mytilus</taxon>
    </lineage>
</organism>
<dbReference type="InterPro" id="IPR052986">
    <property type="entry name" value="VLIG_GTPase"/>
</dbReference>
<evidence type="ECO:0000313" key="3">
    <source>
        <dbReference type="Proteomes" id="UP000596742"/>
    </source>
</evidence>
<comment type="caution">
    <text evidence="2">The sequence shown here is derived from an EMBL/GenBank/DDBJ whole genome shotgun (WGS) entry which is preliminary data.</text>
</comment>
<evidence type="ECO:0000313" key="2">
    <source>
        <dbReference type="EMBL" id="VDI14406.1"/>
    </source>
</evidence>
<accession>A0A8B6D644</accession>
<feature type="compositionally biased region" description="Basic residues" evidence="1">
    <location>
        <begin position="24"/>
        <end position="38"/>
    </location>
</feature>
<feature type="compositionally biased region" description="Basic and acidic residues" evidence="1">
    <location>
        <begin position="114"/>
        <end position="123"/>
    </location>
</feature>
<dbReference type="EMBL" id="UYJE01002868">
    <property type="protein sequence ID" value="VDI14406.1"/>
    <property type="molecule type" value="Genomic_DNA"/>
</dbReference>
<feature type="compositionally biased region" description="Polar residues" evidence="1">
    <location>
        <begin position="39"/>
        <end position="53"/>
    </location>
</feature>
<name>A0A8B6D644_MYTGA</name>
<feature type="compositionally biased region" description="Basic and acidic residues" evidence="1">
    <location>
        <begin position="69"/>
        <end position="106"/>
    </location>
</feature>
<evidence type="ECO:0000256" key="1">
    <source>
        <dbReference type="SAM" id="MobiDB-lite"/>
    </source>
</evidence>
<protein>
    <submittedName>
        <fullName evidence="2">Uncharacterized protein</fullName>
    </submittedName>
</protein>
<dbReference type="OrthoDB" id="1597724at2759"/>
<dbReference type="AlphaFoldDB" id="A0A8B6D644"/>
<dbReference type="PANTHER" id="PTHR14819:SF25">
    <property type="entry name" value="CHROMOSOME UNDETERMINED SCAFFOLD_52, WHOLE GENOME SHOTGUN SEQUENCE"/>
    <property type="match status" value="1"/>
</dbReference>
<dbReference type="PANTHER" id="PTHR14819">
    <property type="entry name" value="GTP-BINDING"/>
    <property type="match status" value="1"/>
</dbReference>
<sequence>MGNVLHGSSRRKVNTITDNDINSSRRKKKTTNRYKFRLTKSNNKLRPLTTFNQKVRKPNDEAYGFEPATPRHVDVNRFETSDRRKNDNTNDTGKDRESSGQKESHDTNTALIKQSDHSPRNERQQNLATLGKYDEQVSQITTVGSSADVVQTVHHTHQYNIQVAIHSPSTEAIVIGNQSTVNISKKERNKRPAVDHIEFENTNITYTRREVDEFSLTCQKTDGIEENIKKEVTEKIPANISKGSKKTIQKLQRSTSVDGDPFLFRRSKSNRKSARKRAYTLDTRSMLRNFQWNQYEMIQESLLRSASHKIKKCESEEKLTEIIDEIKTELQNVVEKTFSQLQHYFKKSMKKAGYAEELKQTKERIVSDLKNNSRVLLSNANDKLLKLKDNRIHDLGKTSSSTSNEIIVATEERNMTIDDVAKRIKSLFSTKITSYVSTLLPLKIQQEIIVYTFECQKSFVIKKIMTDFVSSDFSSIMKYVLNPNEYAKKWILTFTNQKIFYKESPESLHIYADIAKQEIKHIVNDIKASIAFTKHQKGGFHNLSDWAKCFLHHFQDSNSLPLSSTDFDDLNLQSNLSVKEFIEKFLLHLKNMKAETIINFKNTTVNDVQWSDNPHNKIIESLWGCTECCPFCNEPCQYSDKEHVTQESIHKCIQHRPLGVYGYMNEENNMFMLESCISLIKSPEIYFKLRNRDSSLRCTSYDQAFKGWEIRSKEDTDECKFWKFLICRWKEMFQQFYSAHTQNIPVEWTSLSVEDAIRSLNETYICS</sequence>
<proteinExistence type="predicted"/>
<reference evidence="2" key="1">
    <citation type="submission" date="2018-11" db="EMBL/GenBank/DDBJ databases">
        <authorList>
            <person name="Alioto T."/>
            <person name="Alioto T."/>
        </authorList>
    </citation>
    <scope>NUCLEOTIDE SEQUENCE</scope>
</reference>